<proteinExistence type="predicted"/>
<reference evidence="1" key="2">
    <citation type="submission" date="2025-03" db="EMBL/GenBank/DDBJ databases">
        <authorList>
            <consortium name="ELIXIR-Norway"/>
            <consortium name="Elixir Norway"/>
        </authorList>
    </citation>
    <scope>NUCLEOTIDE SEQUENCE</scope>
</reference>
<protein>
    <submittedName>
        <fullName evidence="1">Uncharacterized protein</fullName>
    </submittedName>
</protein>
<accession>A0AC59Z054</accession>
<name>A0AC59Z054_RANTA</name>
<sequence length="3988" mass="450088">METKVHLFCQGEENTDSSDDDCNSFAADLLSRDIDSKKYIKFSKRIEKRISPEIRGLNPEHTKKYETSMFLLGEEKSSDFSGEKKGRRKKSLQVQLHTRRTEVAPLSVKEKMTRKESSLCKLPSQYSIHKTLSPLDKSSSVIRKDEKLSNLYQTLYDEVPEGCFYSEELSALQKACKIFSKIRGGKIYVNDLPMIHRILKISISDTEMRKALKTIDIDAFQNALKIFHRIKGGQVSVSEVDEVLDSMDILVVPETLQEVVKYANINSNQMVDIGDIIFTLDELQQEYENISIMEGAASDEATSRKLSNVSGCYPQYRKKSILASGLSESSLFQKLNTKSLQNHKIMSENDDYEFKRPKNILQIRRFQDEVDGGDIEFQEPYSKDDMNFKKSLEKVEIHDSKSKPQDLKHVSGLKKTLDKSDIFSIPKLQKPAVRRSSSLLKQVSSKEKPAVNALGSVCETIKKLQENYIDAEELQSILPSIGITLSDKEFKKIVTDTARNENGMVKLDDFVSAVFKEQTLPEYDVLAGVIKAIDKIKDENIDYGDLNTCLQNLGVYLSKPEFQKITELTEVGETKKVNFKQFVDTMMRNTQRFSEKLVLPDTIENFHNLSKEKMSAPDLWNTLSNLNNNLNKDEFLTALKLAKADEGDKVQIEEFAKVVKDMHDTSKLEESEETVLAVDLPEDDMIPGKNLEGFLGDIGIKSPKEEVEKILQSDFVSEDNMVNVKDYMKTLSDTQKFSNFIDLYKEITTLEKIRNDKMPINELSSQLLSAGVPLSNKAFQEILNEASTDETGEVNLKQILETFNTSKPVSEFKDIHTALNTVSLMNRNRIQANDLKDAFDELSVSVKPEEHQMLEKTLDIDEKGHVSLKSALLALKSSKRFQDFREVNKLANALDKVTNEKVYVDDIQSILSGLGIYFPEEELQEMLSSVSVDNEGKVDLKDFLIRLSQTPYFTKGSKLEGPMKALASIRKNMANPDDLGSMMKNIGVPLPQDVIQSALKNVTIMDDGMVNLEEFMGNLVNSGFSSPSEKKIEISNLDNFMDDMGIELTYKEHKELVNHLPASTDVKINQLKLMDTMNTLEGEGKVNTQKLSSVLEKMEVELTNKEFQNLSEHLPVDSISRNDINNLDIILEKTEINFSDKGIEELSSTDGKVELNKIMNDAKAIPGEMINIRDLDSILGNMGIELTKEELGELRRNLPVNAQGKTDLKMLMDTVQVITGGEVDLSDLDNVMQNMGIELTPKEHLELVNLLPVYATSDGKIYKNRLLNCVKATKGLQVGVQDLDAILGNMSVKLTAEEPIDLTPYIPVDEGEVVVNDMKKVPGNMGVELKEKKHELVNNVPINGGKVNMSTLDSILGEMRIKLIEKEKEKLTENLLANDKIIDVNEVGTLLQNMGMNFTEKEISNLTHNLLGDGNHKTLKYLYPHLSKGKKVDVDDLPNLLRNMGTELTDKECSELRKILPINAIGQVFQNRVLDEVKSLKDKKIHVKFLSGMINVNDLNKVLGNMGIKLTEKEHEVLIANLPVDANGKIVLNKLMDGVKTVIGEDIDISDTEGILENMGIQFSDKEHLELLKKLSVDADRKICQNRLLEGGEIDVGKLDTVLGNMGMNLTEKELKDLTQSLQTDVDEKVDMKKVVDEVKAFTGENININNVENVLSDMGIELPETEYTKPMKALPVSDDGKVHTKRALKDVMSFRRGKGDISNLRPLLEKMDIKLTEKEFEWLNENLPVDGGKVDINDVKTVLENMGIELKNREYKELAKILSFDDDNKVFQNRLLEAVKSLKGKKVSVNSLSTILDNMGIRLTDEELKDLTQNLPVDVDKKISLETLMNKVKKFKGEKVDSSDLKSILGNLGIELTDKEKEKLLETLTTDAAGKIHLSRLLKGVKSLQGGKVHINNLDNTLERFGIELTEEELAKLSEDLQIDANGKVDLKEVMDGVKATTGNVDIKNLETVLGNMGIKITDEELKDLTQNLPVSVDNKVSLKTLKDEVKAFTGEKIDSNNLQNVLKDMGIELTDKELEQLMKTLPIDAHGKVFQNRLLKDVRSNKRGKVHVSNLDTVLEAMEVNLTEEELDHLKDLLSAYKKVDLKKVMDRIEDVTGEEVDVNDMETVLGNMGIELTDKELSGLVNNLPVDKGKVYRNRLLNGIKFLKGGKIDSSKVYTVLENMGMNLTEKELKDLTQNLPVDVNGKVDLEKVMNEVKPFSGDKVDTSKLENVLGNLGIKLTSNERLNLLETVPVNADGKVYQKRLMKGIKSLKRGNIDVNKLDTFLESMGIKITEEEFMDLIEKLPYDDEEKIKVDTVMKELSTVLGKQIDVSDLDKALKDMKVEVTDKEYLNLVKTLPVDVEGKVFQNRLLDSVKNLKRGKIDVINLDTFLENMGIELSHEELEDFSQNLPVDVDGKVDLKNVTLRMKDFTGQKINASDLKNVLGVMGIEVNDKECLELLKSLPVDGDKKVFQNRLLAALKSFKGGKVDVNNLNPVLRSLGIKLRNKELKSVVEKQPIDAGGNVPLKKVMSDIKAVTGEKINVEDLKNILEGLGIEFTPKEYLELVKNLPVDDDGNIYENRLLDGVKSFNGGKVDVSNLENVLGNMKINFPDNKLKDLSQNLPVDVFGKTDLPKLLKEIKKITGEKLEAKDIQKTLKNLGIELTNREIWELLKMLPFADDKKVEKNDLLSHIKTFPGGKCHVSKLETILENLGYNLENEEVEDLRNHLPDDDEKFKLNTLVQNVESFKGAKINADEVGGVLKNIGIELTPKERWKLLKTVPLTYDKKYYQKRLLQGLKTFQGGNVLENKLGTALTNLNYELENKELNDLRNYLEIDDSGKVPLNSLMNIASLFSGHKINAKDTKLYLENIGIELTKSESEKLLDTLPLDENQMVYKNRLMDGVKKYRGGKVNINKIDDALENMGFPLDEEDIEELCSHLPIDVERKVKLDRLLDEVQELLGEVLDHKDLGNLLKDIGLRNQLKENSVLRKILPLDAAGKLYKHKLLDGIKSLKGVDLNVDKLDSFLENMGFKIEEEEHKDLLNNLPLDDEGKVDVTVVMDEGNFFTGEKVDASNLENFLENMGIDLTEDKGMELLNNLPVDAQRRVYMNRLMKELQSLEGTKVSSDKVDICLKNMGIDLTEEEIQELKDHLPVYDNEKIDLNVLVDKVKNITGEKIHTEDLKNVLKNMGIEITNKEHKKLIKTLPVSADKKVFKKELLRGVKSFKGGKVTVSDLSNVLQNTGFNLDAKEIQDLQTHLPIIEDEKVGLDVLMDAANTFTGDRVEASDFKTVLGSMGLELTEKEQFLLSKTLPISRDGKVYKKRLLSSVKPLKGKKISVNKLDTLMKNMGIQPEKEDYEDFLTHLPVDENQMVDLAVAMDDAKNFTGEKVNVSDLDNVMRKMGLALTTEEQKELLKTLPVHADGKVFKNRLLKSVKALKAPRVKIKKLESFVENMGIRLKDEELEELMTQLSADGNNTVGLNDLMDAISYIKGEVIDIPDLDNFLANEGIELNEEEKKKLMPHLTFNEHGKVKVHSIMEGLKKIKRMGSLQKLMKITDDTKDRVTGHMAVSETKAKFKLNPLTKVPSFQSRRDKDLPGLLPCQLQHKERKLSPSQMRAFQDAYNFFNKDKTGCIDLHGMMCTLAKLGMNLMKHDVYNELRCADIDQDGKVNFSDFLKVLTDKNRFLKAVVPEKETCLDLVGNPGILLFEILSKLIETSALPKKAISEIVSYFRRKFQETTSGMVWSPDTMGYGKRRFKPDICTPPSSSTAAFANAARIAIMKEKDLFKFLDELKKCNPPSDSPYSKIPIFPLFPNVDGVVMGKPFKDIQKLEMLKRKEPLNFFENYFFHKKDWKTQAANIKPVDPTSGYPSDILTIDQILKKKQKWTVADAAAIKPHVKRATDTYNLGIALEHRKQMLNLWRKIRGDLIGIESKNESFYDTFSTYTWSWNVCQELLSPKDLKLYDAHVNRNAFHNSVFSSSPDISECDTDTGRKRKRKGFKDFRQ</sequence>
<gene>
    <name evidence="1" type="ORF">MRATA1EN22A_LOCUS12373</name>
</gene>
<dbReference type="Proteomes" id="UP001162501">
    <property type="component" value="Chromosome 21"/>
</dbReference>
<reference evidence="1" key="1">
    <citation type="submission" date="2023-05" db="EMBL/GenBank/DDBJ databases">
        <authorList>
            <consortium name="ELIXIR-Norway"/>
        </authorList>
    </citation>
    <scope>NUCLEOTIDE SEQUENCE</scope>
</reference>
<evidence type="ECO:0000313" key="1">
    <source>
        <dbReference type="EMBL" id="CAN0122113.1"/>
    </source>
</evidence>
<organism evidence="1 2">
    <name type="scientific">Rangifer tarandus platyrhynchus</name>
    <name type="common">Svalbard reindeer</name>
    <dbReference type="NCBI Taxonomy" id="3082113"/>
    <lineage>
        <taxon>Eukaryota</taxon>
        <taxon>Metazoa</taxon>
        <taxon>Chordata</taxon>
        <taxon>Craniata</taxon>
        <taxon>Vertebrata</taxon>
        <taxon>Euteleostomi</taxon>
        <taxon>Mammalia</taxon>
        <taxon>Eutheria</taxon>
        <taxon>Laurasiatheria</taxon>
        <taxon>Artiodactyla</taxon>
        <taxon>Ruminantia</taxon>
        <taxon>Pecora</taxon>
        <taxon>Cervidae</taxon>
        <taxon>Odocoileinae</taxon>
        <taxon>Rangifer</taxon>
    </lineage>
</organism>
<evidence type="ECO:0000313" key="2">
    <source>
        <dbReference type="Proteomes" id="UP001162501"/>
    </source>
</evidence>
<dbReference type="EMBL" id="OX596105">
    <property type="protein sequence ID" value="CAN0122113.1"/>
    <property type="molecule type" value="Genomic_DNA"/>
</dbReference>